<protein>
    <recommendedName>
        <fullName evidence="1">Transposase Helix-turn-helix domain-containing protein</fullName>
    </recommendedName>
</protein>
<gene>
    <name evidence="2" type="ORF">GCM10010104_46070</name>
</gene>
<organism evidence="2 3">
    <name type="scientific">Streptomyces indiaensis</name>
    <dbReference type="NCBI Taxonomy" id="284033"/>
    <lineage>
        <taxon>Bacteria</taxon>
        <taxon>Bacillati</taxon>
        <taxon>Actinomycetota</taxon>
        <taxon>Actinomycetes</taxon>
        <taxon>Kitasatosporales</taxon>
        <taxon>Streptomycetaceae</taxon>
        <taxon>Streptomyces</taxon>
    </lineage>
</organism>
<sequence>MVGAGARDLIVAKYRVTGLSPDVIAELVAEVGPLWHEQHQTRLTARTRQRAVGAGAKHKFVFVDRLLATLVNLRHGTAHDVLACWFGVNRSTITRAIGEVRPLLAQRGHRRAPGTAYQVNDPPVNFLVVLDLTDKPDGLAAVPACVHIRTVPGSASDPGPRTVIMLRTQGNKRDPHEL</sequence>
<feature type="domain" description="Transposase Helix-turn-helix" evidence="1">
    <location>
        <begin position="63"/>
        <end position="108"/>
    </location>
</feature>
<dbReference type="InterPro" id="IPR027805">
    <property type="entry name" value="Transposase_HTH_dom"/>
</dbReference>
<evidence type="ECO:0000313" key="2">
    <source>
        <dbReference type="EMBL" id="GAA2244627.1"/>
    </source>
</evidence>
<accession>A0ABP5QY80</accession>
<proteinExistence type="predicted"/>
<name>A0ABP5QY80_9ACTN</name>
<dbReference type="Pfam" id="PF13613">
    <property type="entry name" value="HTH_Tnp_4"/>
    <property type="match status" value="1"/>
</dbReference>
<evidence type="ECO:0000313" key="3">
    <source>
        <dbReference type="Proteomes" id="UP001501474"/>
    </source>
</evidence>
<evidence type="ECO:0000259" key="1">
    <source>
        <dbReference type="Pfam" id="PF13613"/>
    </source>
</evidence>
<dbReference type="EMBL" id="BAAART010000097">
    <property type="protein sequence ID" value="GAA2244627.1"/>
    <property type="molecule type" value="Genomic_DNA"/>
</dbReference>
<keyword evidence="3" id="KW-1185">Reference proteome</keyword>
<comment type="caution">
    <text evidence="2">The sequence shown here is derived from an EMBL/GenBank/DDBJ whole genome shotgun (WGS) entry which is preliminary data.</text>
</comment>
<dbReference type="Proteomes" id="UP001501474">
    <property type="component" value="Unassembled WGS sequence"/>
</dbReference>
<reference evidence="3" key="1">
    <citation type="journal article" date="2019" name="Int. J. Syst. Evol. Microbiol.">
        <title>The Global Catalogue of Microorganisms (GCM) 10K type strain sequencing project: providing services to taxonomists for standard genome sequencing and annotation.</title>
        <authorList>
            <consortium name="The Broad Institute Genomics Platform"/>
            <consortium name="The Broad Institute Genome Sequencing Center for Infectious Disease"/>
            <person name="Wu L."/>
            <person name="Ma J."/>
        </authorList>
    </citation>
    <scope>NUCLEOTIDE SEQUENCE [LARGE SCALE GENOMIC DNA]</scope>
    <source>
        <strain evidence="3">JCM 3053</strain>
    </source>
</reference>